<proteinExistence type="predicted"/>
<gene>
    <name evidence="2" type="ORF">E2C01_069338</name>
</gene>
<name>A0A5B7HYM1_PORTR</name>
<evidence type="ECO:0000256" key="1">
    <source>
        <dbReference type="SAM" id="MobiDB-lite"/>
    </source>
</evidence>
<dbReference type="Proteomes" id="UP000324222">
    <property type="component" value="Unassembled WGS sequence"/>
</dbReference>
<feature type="region of interest" description="Disordered" evidence="1">
    <location>
        <begin position="1"/>
        <end position="58"/>
    </location>
</feature>
<evidence type="ECO:0000313" key="2">
    <source>
        <dbReference type="EMBL" id="MPC74955.1"/>
    </source>
</evidence>
<comment type="caution">
    <text evidence="2">The sequence shown here is derived from an EMBL/GenBank/DDBJ whole genome shotgun (WGS) entry which is preliminary data.</text>
</comment>
<protein>
    <submittedName>
        <fullName evidence="2">Uncharacterized protein</fullName>
    </submittedName>
</protein>
<organism evidence="2 3">
    <name type="scientific">Portunus trituberculatus</name>
    <name type="common">Swimming crab</name>
    <name type="synonym">Neptunus trituberculatus</name>
    <dbReference type="NCBI Taxonomy" id="210409"/>
    <lineage>
        <taxon>Eukaryota</taxon>
        <taxon>Metazoa</taxon>
        <taxon>Ecdysozoa</taxon>
        <taxon>Arthropoda</taxon>
        <taxon>Crustacea</taxon>
        <taxon>Multicrustacea</taxon>
        <taxon>Malacostraca</taxon>
        <taxon>Eumalacostraca</taxon>
        <taxon>Eucarida</taxon>
        <taxon>Decapoda</taxon>
        <taxon>Pleocyemata</taxon>
        <taxon>Brachyura</taxon>
        <taxon>Eubrachyura</taxon>
        <taxon>Portunoidea</taxon>
        <taxon>Portunidae</taxon>
        <taxon>Portuninae</taxon>
        <taxon>Portunus</taxon>
    </lineage>
</organism>
<sequence>MTADVAAPYFNPPPPRMRKPNIHSDRGQNSNPCAWRPHGPQSTHGSTVPRRPHDGEPTIDIRTTVTEALRRRFGSVFQAEVCREQLKGRTLSPGGRVLVRHAYTVAPEELVTVLSRDAFVDKLEDQQV</sequence>
<reference evidence="2 3" key="1">
    <citation type="submission" date="2019-05" db="EMBL/GenBank/DDBJ databases">
        <title>Another draft genome of Portunus trituberculatus and its Hox gene families provides insights of decapod evolution.</title>
        <authorList>
            <person name="Jeong J.-H."/>
            <person name="Song I."/>
            <person name="Kim S."/>
            <person name="Choi T."/>
            <person name="Kim D."/>
            <person name="Ryu S."/>
            <person name="Kim W."/>
        </authorList>
    </citation>
    <scope>NUCLEOTIDE SEQUENCE [LARGE SCALE GENOMIC DNA]</scope>
    <source>
        <tissue evidence="2">Muscle</tissue>
    </source>
</reference>
<accession>A0A5B7HYM1</accession>
<dbReference type="AlphaFoldDB" id="A0A5B7HYM1"/>
<keyword evidence="3" id="KW-1185">Reference proteome</keyword>
<dbReference type="EMBL" id="VSRR010040072">
    <property type="protein sequence ID" value="MPC74955.1"/>
    <property type="molecule type" value="Genomic_DNA"/>
</dbReference>
<evidence type="ECO:0000313" key="3">
    <source>
        <dbReference type="Proteomes" id="UP000324222"/>
    </source>
</evidence>